<dbReference type="EC" id="2.3.2.27" evidence="10"/>
<evidence type="ECO:0000256" key="8">
    <source>
        <dbReference type="ARBA" id="ARBA00022833"/>
    </source>
</evidence>
<evidence type="ECO:0000256" key="9">
    <source>
        <dbReference type="PROSITE-ProRule" id="PRU00455"/>
    </source>
</evidence>
<evidence type="ECO:0000256" key="6">
    <source>
        <dbReference type="ARBA" id="ARBA00022771"/>
    </source>
</evidence>
<name>A0A7R9CCR4_TIMCR</name>
<comment type="catalytic activity">
    <reaction evidence="1 10">
        <text>S-ubiquitinyl-[E2 ubiquitin-conjugating enzyme]-L-cysteine + [acceptor protein]-L-lysine = [E2 ubiquitin-conjugating enzyme]-L-cysteine + N(6)-ubiquitinyl-[acceptor protein]-L-lysine.</text>
        <dbReference type="EC" id="2.3.2.27"/>
    </reaction>
</comment>
<dbReference type="InterPro" id="IPR004162">
    <property type="entry name" value="SINA-like_animal"/>
</dbReference>
<dbReference type="PANTHER" id="PTHR45877">
    <property type="entry name" value="E3 UBIQUITIN-PROTEIN LIGASE SIAH2"/>
    <property type="match status" value="1"/>
</dbReference>
<comment type="pathway">
    <text evidence="2 10">Protein modification; protein ubiquitination.</text>
</comment>
<dbReference type="GO" id="GO:0005737">
    <property type="term" value="C:cytoplasm"/>
    <property type="evidence" value="ECO:0007669"/>
    <property type="project" value="InterPro"/>
</dbReference>
<dbReference type="InterPro" id="IPR018121">
    <property type="entry name" value="7-in-absentia-prot_TRAF-dom"/>
</dbReference>
<comment type="function">
    <text evidence="10">E3 ubiquitin-protein ligase that mediates ubiquitination and subsequent proteasomal degradation of target proteins. E3 ubiquitin ligases accept ubiquitin from an E2 ubiquitin-conjugating enzyme in the form of a thioester and then directly transfers the ubiquitin to targeted substrates.</text>
</comment>
<dbReference type="SUPFAM" id="SSF57850">
    <property type="entry name" value="RING/U-box"/>
    <property type="match status" value="1"/>
</dbReference>
<evidence type="ECO:0000256" key="5">
    <source>
        <dbReference type="ARBA" id="ARBA00022723"/>
    </source>
</evidence>
<evidence type="ECO:0000256" key="3">
    <source>
        <dbReference type="ARBA" id="ARBA00009119"/>
    </source>
</evidence>
<dbReference type="GO" id="GO:0016567">
    <property type="term" value="P:protein ubiquitination"/>
    <property type="evidence" value="ECO:0007669"/>
    <property type="project" value="UniProtKB-UniPathway"/>
</dbReference>
<evidence type="ECO:0000313" key="13">
    <source>
        <dbReference type="EMBL" id="CAD7394070.1"/>
    </source>
</evidence>
<comment type="domain">
    <text evidence="10">The RING-type zinc finger domain is essential for ubiquitin ligase activity.</text>
</comment>
<evidence type="ECO:0000259" key="11">
    <source>
        <dbReference type="PROSITE" id="PS50089"/>
    </source>
</evidence>
<comment type="domain">
    <text evidence="10">The SBD domain (substrate-binding domain) mediates the interaction with substrate proteins. It is related to the TRAF family.</text>
</comment>
<dbReference type="PROSITE" id="PS50089">
    <property type="entry name" value="ZF_RING_2"/>
    <property type="match status" value="1"/>
</dbReference>
<keyword evidence="5 10" id="KW-0479">Metal-binding</keyword>
<dbReference type="InterPro" id="IPR049548">
    <property type="entry name" value="Sina-like_RING"/>
</dbReference>
<dbReference type="FunFam" id="3.30.40.10:FF:000041">
    <property type="entry name" value="E3 ubiquitin-protein ligase SINAT3"/>
    <property type="match status" value="1"/>
</dbReference>
<gene>
    <name evidence="13" type="ORF">TCEB3V08_LOCUS2015</name>
</gene>
<dbReference type="InterPro" id="IPR013010">
    <property type="entry name" value="Znf_SIAH"/>
</dbReference>
<dbReference type="Pfam" id="PF03145">
    <property type="entry name" value="Sina_TRAF"/>
    <property type="match status" value="1"/>
</dbReference>
<sequence>MSTFGGHMVYGDTLAEDWTADDGETELRISIIPHDNYKTLKHRYKPTVCCVRAMSGTPVSSRGDVRDDVSKSVLSSLECPVCMEYIAPPITLCQNGHNICSCCRKKMFRCPACEGQFLSVRNRALEDIAAAIEYPCRFSHLGCDEAYPMDRIGKHHSKCPHRVYSCFFDKLSVCGWKGRRQDIKRHVLDAHEKSALDLDDGASSCVSWEVPNSNCYRDSLQVIFCLGEVFLYLKRFDDSRKKLFVLVRYVGGRSAAARYRYKLKLRAPDGTQKASFCSTPVTEMDETERVFEAGECVVVDFDLLLRFVKGVKTMKILRVDDVVTEL</sequence>
<dbReference type="InterPro" id="IPR008974">
    <property type="entry name" value="TRAF-like"/>
</dbReference>
<dbReference type="GO" id="GO:0043161">
    <property type="term" value="P:proteasome-mediated ubiquitin-dependent protein catabolic process"/>
    <property type="evidence" value="ECO:0007669"/>
    <property type="project" value="TreeGrafter"/>
</dbReference>
<keyword evidence="8 10" id="KW-0862">Zinc</keyword>
<keyword evidence="6 9" id="KW-0863">Zinc-finger</keyword>
<dbReference type="Pfam" id="PF21361">
    <property type="entry name" value="Sina_ZnF"/>
    <property type="match status" value="1"/>
</dbReference>
<dbReference type="GO" id="GO:0061630">
    <property type="term" value="F:ubiquitin protein ligase activity"/>
    <property type="evidence" value="ECO:0007669"/>
    <property type="project" value="UniProtKB-EC"/>
</dbReference>
<dbReference type="GO" id="GO:0031624">
    <property type="term" value="F:ubiquitin conjugating enzyme binding"/>
    <property type="evidence" value="ECO:0007669"/>
    <property type="project" value="TreeGrafter"/>
</dbReference>
<dbReference type="SUPFAM" id="SSF49599">
    <property type="entry name" value="TRAF domain-like"/>
    <property type="match status" value="1"/>
</dbReference>
<feature type="domain" description="SIAH-type" evidence="12">
    <location>
        <begin position="131"/>
        <end position="192"/>
    </location>
</feature>
<evidence type="ECO:0000256" key="10">
    <source>
        <dbReference type="RuleBase" id="RU201113"/>
    </source>
</evidence>
<evidence type="ECO:0000256" key="4">
    <source>
        <dbReference type="ARBA" id="ARBA00022679"/>
    </source>
</evidence>
<feature type="domain" description="RING-type" evidence="11">
    <location>
        <begin position="79"/>
        <end position="114"/>
    </location>
</feature>
<dbReference type="AlphaFoldDB" id="A0A7R9CCR4"/>
<accession>A0A7R9CCR4</accession>
<proteinExistence type="inferred from homology"/>
<dbReference type="Pfam" id="PF21362">
    <property type="entry name" value="Sina_RING"/>
    <property type="match status" value="1"/>
</dbReference>
<evidence type="ECO:0000256" key="2">
    <source>
        <dbReference type="ARBA" id="ARBA00004906"/>
    </source>
</evidence>
<evidence type="ECO:0000259" key="12">
    <source>
        <dbReference type="PROSITE" id="PS51081"/>
    </source>
</evidence>
<dbReference type="InterPro" id="IPR001841">
    <property type="entry name" value="Znf_RING"/>
</dbReference>
<dbReference type="UniPathway" id="UPA00143"/>
<comment type="similarity">
    <text evidence="3 10">Belongs to the SINA (Seven in absentia) family.</text>
</comment>
<dbReference type="InterPro" id="IPR013083">
    <property type="entry name" value="Znf_RING/FYVE/PHD"/>
</dbReference>
<dbReference type="PROSITE" id="PS51081">
    <property type="entry name" value="ZF_SIAH"/>
    <property type="match status" value="1"/>
</dbReference>
<organism evidence="13">
    <name type="scientific">Timema cristinae</name>
    <name type="common">Walking stick</name>
    <dbReference type="NCBI Taxonomy" id="61476"/>
    <lineage>
        <taxon>Eukaryota</taxon>
        <taxon>Metazoa</taxon>
        <taxon>Ecdysozoa</taxon>
        <taxon>Arthropoda</taxon>
        <taxon>Hexapoda</taxon>
        <taxon>Insecta</taxon>
        <taxon>Pterygota</taxon>
        <taxon>Neoptera</taxon>
        <taxon>Polyneoptera</taxon>
        <taxon>Phasmatodea</taxon>
        <taxon>Timematodea</taxon>
        <taxon>Timematoidea</taxon>
        <taxon>Timematidae</taxon>
        <taxon>Timema</taxon>
    </lineage>
</organism>
<dbReference type="GO" id="GO:0008270">
    <property type="term" value="F:zinc ion binding"/>
    <property type="evidence" value="ECO:0007669"/>
    <property type="project" value="UniProtKB-KW"/>
</dbReference>
<protein>
    <recommendedName>
        <fullName evidence="10">E3 ubiquitin-protein ligase</fullName>
        <ecNumber evidence="10">2.3.2.27</ecNumber>
    </recommendedName>
</protein>
<dbReference type="PANTHER" id="PTHR45877:SF2">
    <property type="entry name" value="E3 UBIQUITIN-PROTEIN LIGASE SINA-RELATED"/>
    <property type="match status" value="1"/>
</dbReference>
<dbReference type="EMBL" id="OC316869">
    <property type="protein sequence ID" value="CAD7394070.1"/>
    <property type="molecule type" value="Genomic_DNA"/>
</dbReference>
<dbReference type="Gene3D" id="2.60.210.10">
    <property type="entry name" value="Apoptosis, Tumor Necrosis Factor Receptor Associated Protein 2, Chain A"/>
    <property type="match status" value="1"/>
</dbReference>
<keyword evidence="4" id="KW-0808">Transferase</keyword>
<evidence type="ECO:0000256" key="7">
    <source>
        <dbReference type="ARBA" id="ARBA00022786"/>
    </source>
</evidence>
<dbReference type="Gene3D" id="3.30.40.10">
    <property type="entry name" value="Zinc/RING finger domain, C3HC4 (zinc finger)"/>
    <property type="match status" value="2"/>
</dbReference>
<keyword evidence="7 10" id="KW-0833">Ubl conjugation pathway</keyword>
<evidence type="ECO:0000256" key="1">
    <source>
        <dbReference type="ARBA" id="ARBA00000900"/>
    </source>
</evidence>
<reference evidence="13" key="1">
    <citation type="submission" date="2020-11" db="EMBL/GenBank/DDBJ databases">
        <authorList>
            <person name="Tran Van P."/>
        </authorList>
    </citation>
    <scope>NUCLEOTIDE SEQUENCE</scope>
</reference>